<evidence type="ECO:0000256" key="9">
    <source>
        <dbReference type="ARBA" id="ARBA00022737"/>
    </source>
</evidence>
<evidence type="ECO:0000256" key="8">
    <source>
        <dbReference type="ARBA" id="ARBA00022729"/>
    </source>
</evidence>
<proteinExistence type="inferred from homology"/>
<dbReference type="Ensembl" id="ENSELUT00000017297.3">
    <property type="protein sequence ID" value="ENSELUP00000001489.1"/>
    <property type="gene ID" value="ENSELUG00000002963.3"/>
</dbReference>
<feature type="signal peptide" evidence="15">
    <location>
        <begin position="1"/>
        <end position="18"/>
    </location>
</feature>
<keyword evidence="6" id="KW-0272">Extracellular matrix</keyword>
<feature type="domain" description="LRRNT" evidence="16">
    <location>
        <begin position="50"/>
        <end position="84"/>
    </location>
</feature>
<dbReference type="OrthoDB" id="1668230at2759"/>
<dbReference type="CTD" id="791822"/>
<reference evidence="18" key="1">
    <citation type="journal article" date="2014" name="PLoS ONE">
        <title>The genome and linkage map of the northern pike (Esox lucius): conserved synteny revealed between the salmonid sister group and the Neoteleostei.</title>
        <authorList>
            <person name="Rondeau E.B."/>
            <person name="Minkley D.R."/>
            <person name="Leong J.S."/>
            <person name="Messmer A.M."/>
            <person name="Jantzen J.R."/>
            <person name="von Schalburg K.R."/>
            <person name="Lemon C."/>
            <person name="Bird N.H."/>
            <person name="Koop B.F."/>
        </authorList>
    </citation>
    <scope>NUCLEOTIDE SEQUENCE</scope>
</reference>
<evidence type="ECO:0000256" key="14">
    <source>
        <dbReference type="ARBA" id="ARBA00032216"/>
    </source>
</evidence>
<dbReference type="FunFam" id="3.80.10.10:FF:000073">
    <property type="entry name" value="Lumican"/>
    <property type="match status" value="1"/>
</dbReference>
<evidence type="ECO:0000256" key="3">
    <source>
        <dbReference type="ARBA" id="ARBA00011226"/>
    </source>
</evidence>
<organism evidence="17 18">
    <name type="scientific">Esox lucius</name>
    <name type="common">Northern pike</name>
    <dbReference type="NCBI Taxonomy" id="8010"/>
    <lineage>
        <taxon>Eukaryota</taxon>
        <taxon>Metazoa</taxon>
        <taxon>Chordata</taxon>
        <taxon>Craniata</taxon>
        <taxon>Vertebrata</taxon>
        <taxon>Euteleostomi</taxon>
        <taxon>Actinopterygii</taxon>
        <taxon>Neopterygii</taxon>
        <taxon>Teleostei</taxon>
        <taxon>Protacanthopterygii</taxon>
        <taxon>Esociformes</taxon>
        <taxon>Esocidae</taxon>
        <taxon>Esox</taxon>
    </lineage>
</organism>
<dbReference type="Bgee" id="ENSELUG00000002963">
    <property type="expression patterns" value="Expressed in embryo and 7 other cell types or tissues"/>
</dbReference>
<evidence type="ECO:0000256" key="7">
    <source>
        <dbReference type="ARBA" id="ARBA00022614"/>
    </source>
</evidence>
<evidence type="ECO:0000256" key="15">
    <source>
        <dbReference type="SAM" id="SignalP"/>
    </source>
</evidence>
<keyword evidence="8 15" id="KW-0732">Signal</keyword>
<dbReference type="InterPro" id="IPR050333">
    <property type="entry name" value="SLRP"/>
</dbReference>
<dbReference type="InParanoid" id="A0A3P8XA56"/>
<dbReference type="InterPro" id="IPR001611">
    <property type="entry name" value="Leu-rich_rpt"/>
</dbReference>
<dbReference type="SMART" id="SM00365">
    <property type="entry name" value="LRR_SD22"/>
    <property type="match status" value="4"/>
</dbReference>
<dbReference type="InterPro" id="IPR003591">
    <property type="entry name" value="Leu-rich_rpt_typical-subtyp"/>
</dbReference>
<keyword evidence="5" id="KW-0964">Secreted</keyword>
<dbReference type="Proteomes" id="UP000265140">
    <property type="component" value="Chromosome 17"/>
</dbReference>
<dbReference type="PANTHER" id="PTHR45712:SF4">
    <property type="entry name" value="FIBROMODULIN"/>
    <property type="match status" value="1"/>
</dbReference>
<dbReference type="SUPFAM" id="SSF52058">
    <property type="entry name" value="L domain-like"/>
    <property type="match status" value="1"/>
</dbReference>
<comment type="similarity">
    <text evidence="2">Belongs to the small leucine-rich proteoglycan (SLRP) family. SLRP class II subfamily.</text>
</comment>
<dbReference type="SMART" id="SM00369">
    <property type="entry name" value="LRR_TYP"/>
    <property type="match status" value="6"/>
</dbReference>
<feature type="chain" id="PRO_5018088182" description="Fibromodulin" evidence="15">
    <location>
        <begin position="19"/>
        <end position="351"/>
    </location>
</feature>
<dbReference type="SMART" id="SM00364">
    <property type="entry name" value="LRR_BAC"/>
    <property type="match status" value="5"/>
</dbReference>
<dbReference type="AlphaFoldDB" id="A0A3P8XA56"/>
<protein>
    <recommendedName>
        <fullName evidence="4">Fibromodulin</fullName>
    </recommendedName>
    <alternativeName>
        <fullName evidence="14">Keratan sulfate proteoglycan fibromodulin</fullName>
    </alternativeName>
</protein>
<dbReference type="SMART" id="SM00013">
    <property type="entry name" value="LRRNT"/>
    <property type="match status" value="1"/>
</dbReference>
<dbReference type="GeneTree" id="ENSGT00940000157007"/>
<evidence type="ECO:0000313" key="18">
    <source>
        <dbReference type="Proteomes" id="UP000265140"/>
    </source>
</evidence>
<comment type="subcellular location">
    <subcellularLocation>
        <location evidence="1">Secreted</location>
        <location evidence="1">Extracellular space</location>
        <location evidence="1">Extracellular matrix</location>
    </subcellularLocation>
</comment>
<dbReference type="InterPro" id="IPR032675">
    <property type="entry name" value="LRR_dom_sf"/>
</dbReference>
<dbReference type="Pfam" id="PF13855">
    <property type="entry name" value="LRR_8"/>
    <property type="match status" value="3"/>
</dbReference>
<keyword evidence="18" id="KW-1185">Reference proteome</keyword>
<comment type="subunit">
    <text evidence="3">Binds to type I and type II collagen.</text>
</comment>
<dbReference type="GO" id="GO:0005615">
    <property type="term" value="C:extracellular space"/>
    <property type="evidence" value="ECO:0007669"/>
    <property type="project" value="TreeGrafter"/>
</dbReference>
<evidence type="ECO:0000256" key="4">
    <source>
        <dbReference type="ARBA" id="ARBA00018230"/>
    </source>
</evidence>
<dbReference type="GeneID" id="105016920"/>
<dbReference type="RefSeq" id="XP_019910814.1">
    <property type="nucleotide sequence ID" value="XM_020055255.3"/>
</dbReference>
<name>A0A3P8XA56_ESOLU</name>
<evidence type="ECO:0000256" key="6">
    <source>
        <dbReference type="ARBA" id="ARBA00022530"/>
    </source>
</evidence>
<evidence type="ECO:0000256" key="10">
    <source>
        <dbReference type="ARBA" id="ARBA00022974"/>
    </source>
</evidence>
<evidence type="ECO:0000256" key="5">
    <source>
        <dbReference type="ARBA" id="ARBA00022525"/>
    </source>
</evidence>
<evidence type="ECO:0000256" key="2">
    <source>
        <dbReference type="ARBA" id="ARBA00005818"/>
    </source>
</evidence>
<keyword evidence="9" id="KW-0677">Repeat</keyword>
<evidence type="ECO:0000256" key="11">
    <source>
        <dbReference type="ARBA" id="ARBA00023157"/>
    </source>
</evidence>
<accession>A0A3P8XA56</accession>
<dbReference type="PROSITE" id="PS51450">
    <property type="entry name" value="LRR"/>
    <property type="match status" value="2"/>
</dbReference>
<reference evidence="17" key="3">
    <citation type="submission" date="2025-08" db="UniProtKB">
        <authorList>
            <consortium name="Ensembl"/>
        </authorList>
    </citation>
    <scope>IDENTIFICATION</scope>
</reference>
<dbReference type="STRING" id="8010.ENSELUP00000001489"/>
<evidence type="ECO:0000259" key="16">
    <source>
        <dbReference type="SMART" id="SM00013"/>
    </source>
</evidence>
<evidence type="ECO:0000256" key="1">
    <source>
        <dbReference type="ARBA" id="ARBA00004498"/>
    </source>
</evidence>
<dbReference type="Gene3D" id="3.80.10.10">
    <property type="entry name" value="Ribonuclease Inhibitor"/>
    <property type="match status" value="3"/>
</dbReference>
<keyword evidence="10" id="KW-0654">Proteoglycan</keyword>
<dbReference type="PANTHER" id="PTHR45712">
    <property type="entry name" value="AGAP008170-PA"/>
    <property type="match status" value="1"/>
</dbReference>
<dbReference type="InterPro" id="IPR000372">
    <property type="entry name" value="LRRNT"/>
</dbReference>
<dbReference type="RefSeq" id="XP_010879391.1">
    <property type="nucleotide sequence ID" value="XM_010881089.5"/>
</dbReference>
<keyword evidence="12" id="KW-0325">Glycoprotein</keyword>
<reference evidence="17" key="2">
    <citation type="submission" date="2020-02" db="EMBL/GenBank/DDBJ databases">
        <title>Esox lucius (northern pike) genome, fEsoLuc1, primary haplotype.</title>
        <authorList>
            <person name="Myers G."/>
            <person name="Karagic N."/>
            <person name="Meyer A."/>
            <person name="Pippel M."/>
            <person name="Reichard M."/>
            <person name="Winkler S."/>
            <person name="Tracey A."/>
            <person name="Sims Y."/>
            <person name="Howe K."/>
            <person name="Rhie A."/>
            <person name="Formenti G."/>
            <person name="Durbin R."/>
            <person name="Fedrigo O."/>
            <person name="Jarvis E.D."/>
        </authorList>
    </citation>
    <scope>NUCLEOTIDE SEQUENCE [LARGE SCALE GENOMIC DNA]</scope>
</reference>
<reference evidence="17" key="4">
    <citation type="submission" date="2025-09" db="UniProtKB">
        <authorList>
            <consortium name="Ensembl"/>
        </authorList>
    </citation>
    <scope>IDENTIFICATION</scope>
</reference>
<comment type="function">
    <text evidence="13">Affects the rate of fibrils formation. May have a primary role in collagen fibrillogenesis.</text>
</comment>
<evidence type="ECO:0000256" key="12">
    <source>
        <dbReference type="ARBA" id="ARBA00023180"/>
    </source>
</evidence>
<keyword evidence="7" id="KW-0433">Leucine-rich repeat</keyword>
<dbReference type="KEGG" id="els:105016920"/>
<evidence type="ECO:0000256" key="13">
    <source>
        <dbReference type="ARBA" id="ARBA00025136"/>
    </source>
</evidence>
<dbReference type="OMA" id="MHHNQLT"/>
<sequence length="351" mass="39020">MHGVCGFLLACALPLSFATPDSDDPFLWLSALRGRGYAEGSLLADNTGGECPEDCDCPPSFPIAMYCDGRGLTAMPRVPSRMKYLYLQHNRITALSDSALDNATNLVWVFLHHNELSTDNIGQRAFAKLQSLERLYLQHNNLTRVPSNLPRSLRDLRLNNNYINQITPAILEGMDNLTILYLNDNALTEMGTSLKGLNSLTLLDISGNQLNKVPDSLPEHIHQLYLESNAISAVPEGFLGKFTQLQYIRMGHNQLTDKGIPRDTFNVTGLVELDLSFNQLERIPPVSDTLEHLYLQANHIKEFTLSSFCSVVDVMNFSKLRTLRLEGNEISAGDVPSESALCLRLANTIDV</sequence>
<evidence type="ECO:0000313" key="17">
    <source>
        <dbReference type="Ensembl" id="ENSELUP00000001489.1"/>
    </source>
</evidence>
<keyword evidence="11" id="KW-1015">Disulfide bond</keyword>